<protein>
    <recommendedName>
        <fullName evidence="2">receptor protein-tyrosine kinase</fullName>
        <ecNumber evidence="2">2.7.10.1</ecNumber>
    </recommendedName>
</protein>
<keyword evidence="6 14" id="KW-0547">Nucleotide-binding</keyword>
<dbReference type="AlphaFoldDB" id="A0A7M7IZV4"/>
<dbReference type="PANTHER" id="PTHR24416:SF600">
    <property type="entry name" value="PDGF- AND VEGF-RECEPTOR RELATED, ISOFORM J"/>
    <property type="match status" value="1"/>
</dbReference>
<keyword evidence="9" id="KW-1133">Transmembrane helix</keyword>
<keyword evidence="10" id="KW-0472">Membrane</keyword>
<evidence type="ECO:0000256" key="14">
    <source>
        <dbReference type="PROSITE-ProRule" id="PRU10141"/>
    </source>
</evidence>
<dbReference type="GO" id="GO:0005524">
    <property type="term" value="F:ATP binding"/>
    <property type="evidence" value="ECO:0007669"/>
    <property type="project" value="UniProtKB-UniRule"/>
</dbReference>
<keyword evidence="11" id="KW-0829">Tyrosine-protein kinase</keyword>
<evidence type="ECO:0000259" key="15">
    <source>
        <dbReference type="PROSITE" id="PS50011"/>
    </source>
</evidence>
<dbReference type="PANTHER" id="PTHR24416">
    <property type="entry name" value="TYROSINE-PROTEIN KINASE RECEPTOR"/>
    <property type="match status" value="1"/>
</dbReference>
<dbReference type="Gene3D" id="1.10.510.10">
    <property type="entry name" value="Transferase(Phosphotransferase) domain 1"/>
    <property type="match status" value="1"/>
</dbReference>
<dbReference type="Proteomes" id="UP000594260">
    <property type="component" value="Unplaced"/>
</dbReference>
<dbReference type="GO" id="GO:0005886">
    <property type="term" value="C:plasma membrane"/>
    <property type="evidence" value="ECO:0007669"/>
    <property type="project" value="TreeGrafter"/>
</dbReference>
<dbReference type="InterPro" id="IPR000719">
    <property type="entry name" value="Prot_kinase_dom"/>
</dbReference>
<keyword evidence="12" id="KW-0325">Glycoprotein</keyword>
<keyword evidence="5" id="KW-0732">Signal</keyword>
<evidence type="ECO:0000256" key="12">
    <source>
        <dbReference type="ARBA" id="ARBA00023180"/>
    </source>
</evidence>
<dbReference type="OMA" id="DIVTSCW"/>
<dbReference type="SUPFAM" id="SSF56112">
    <property type="entry name" value="Protein kinase-like (PK-like)"/>
    <property type="match status" value="1"/>
</dbReference>
<evidence type="ECO:0000256" key="3">
    <source>
        <dbReference type="ARBA" id="ARBA00022679"/>
    </source>
</evidence>
<evidence type="ECO:0000256" key="9">
    <source>
        <dbReference type="ARBA" id="ARBA00022989"/>
    </source>
</evidence>
<dbReference type="InterPro" id="IPR001245">
    <property type="entry name" value="Ser-Thr/Tyr_kinase_cat_dom"/>
</dbReference>
<evidence type="ECO:0000256" key="7">
    <source>
        <dbReference type="ARBA" id="ARBA00022777"/>
    </source>
</evidence>
<sequence length="347" mass="40059">MNLNTSDTRADYIPAEIESRMRKAYKKKKLFLRSQNSELFSAVHQRVRGVGVLLNNPLYGLHERRERFLLEKVEECLGSGAFGQVYKAIVRIDGKKEVLALKMPNKNLPPEERKAFRQEIEFLKRVGSHPNIVGLRGFCLEENNASMLIEYCPFGDLKTYLDRIRNELESASLSETKMTSFAWQISSGMEYLAERRLVHRDLAARNILLESDAKVKITDFGLSRDIYTEGLYYKRSAGKLPFRWMALESFSRAEYSEKSDVWSFGVLMWEIATFGEQPFGALPPDVVIEQLRQGVRLHQPETCSIELYEIMKACWHESPDGRPTFSQLKQQLDALLVQTQEYFSFDG</sequence>
<evidence type="ECO:0000256" key="2">
    <source>
        <dbReference type="ARBA" id="ARBA00011902"/>
    </source>
</evidence>
<dbReference type="InterPro" id="IPR017441">
    <property type="entry name" value="Protein_kinase_ATP_BS"/>
</dbReference>
<dbReference type="InterPro" id="IPR008266">
    <property type="entry name" value="Tyr_kinase_AS"/>
</dbReference>
<dbReference type="GO" id="GO:1902533">
    <property type="term" value="P:positive regulation of intracellular signal transduction"/>
    <property type="evidence" value="ECO:0007669"/>
    <property type="project" value="UniProtKB-ARBA"/>
</dbReference>
<dbReference type="Pfam" id="PF07714">
    <property type="entry name" value="PK_Tyr_Ser-Thr"/>
    <property type="match status" value="1"/>
</dbReference>
<dbReference type="RefSeq" id="XP_022644606.1">
    <property type="nucleotide sequence ID" value="XM_022788871.1"/>
</dbReference>
<dbReference type="GO" id="GO:0004714">
    <property type="term" value="F:transmembrane receptor protein tyrosine kinase activity"/>
    <property type="evidence" value="ECO:0007669"/>
    <property type="project" value="UniProtKB-EC"/>
</dbReference>
<dbReference type="EC" id="2.7.10.1" evidence="2"/>
<dbReference type="PROSITE" id="PS00109">
    <property type="entry name" value="PROTEIN_KINASE_TYR"/>
    <property type="match status" value="1"/>
</dbReference>
<comment type="catalytic activity">
    <reaction evidence="13">
        <text>L-tyrosyl-[protein] + ATP = O-phospho-L-tyrosyl-[protein] + ADP + H(+)</text>
        <dbReference type="Rhea" id="RHEA:10596"/>
        <dbReference type="Rhea" id="RHEA-COMP:10136"/>
        <dbReference type="Rhea" id="RHEA-COMP:20101"/>
        <dbReference type="ChEBI" id="CHEBI:15378"/>
        <dbReference type="ChEBI" id="CHEBI:30616"/>
        <dbReference type="ChEBI" id="CHEBI:46858"/>
        <dbReference type="ChEBI" id="CHEBI:61978"/>
        <dbReference type="ChEBI" id="CHEBI:456216"/>
        <dbReference type="EC" id="2.7.10.1"/>
    </reaction>
</comment>
<evidence type="ECO:0000313" key="16">
    <source>
        <dbReference type="EnsemblMetazoa" id="XP_022644606"/>
    </source>
</evidence>
<evidence type="ECO:0000256" key="11">
    <source>
        <dbReference type="ARBA" id="ARBA00023137"/>
    </source>
</evidence>
<evidence type="ECO:0000256" key="10">
    <source>
        <dbReference type="ARBA" id="ARBA00023136"/>
    </source>
</evidence>
<dbReference type="FunFam" id="1.10.510.10:FF:000190">
    <property type="entry name" value="Proto-oncogene tyrosine-protein kinase receptor Ret"/>
    <property type="match status" value="1"/>
</dbReference>
<dbReference type="InterPro" id="IPR020635">
    <property type="entry name" value="Tyr_kinase_cat_dom"/>
</dbReference>
<dbReference type="EnsemblMetazoa" id="XM_022788871">
    <property type="protein sequence ID" value="XP_022644606"/>
    <property type="gene ID" value="LOC111243387"/>
</dbReference>
<organism evidence="16 17">
    <name type="scientific">Varroa destructor</name>
    <name type="common">Honeybee mite</name>
    <dbReference type="NCBI Taxonomy" id="109461"/>
    <lineage>
        <taxon>Eukaryota</taxon>
        <taxon>Metazoa</taxon>
        <taxon>Ecdysozoa</taxon>
        <taxon>Arthropoda</taxon>
        <taxon>Chelicerata</taxon>
        <taxon>Arachnida</taxon>
        <taxon>Acari</taxon>
        <taxon>Parasitiformes</taxon>
        <taxon>Mesostigmata</taxon>
        <taxon>Gamasina</taxon>
        <taxon>Dermanyssoidea</taxon>
        <taxon>Varroidae</taxon>
        <taxon>Varroa</taxon>
    </lineage>
</organism>
<proteinExistence type="predicted"/>
<dbReference type="KEGG" id="vde:111243387"/>
<keyword evidence="4" id="KW-0812">Transmembrane</keyword>
<accession>A0A7M7IZV4</accession>
<evidence type="ECO:0000256" key="8">
    <source>
        <dbReference type="ARBA" id="ARBA00022840"/>
    </source>
</evidence>
<dbReference type="SMART" id="SM00219">
    <property type="entry name" value="TyrKc"/>
    <property type="match status" value="1"/>
</dbReference>
<keyword evidence="3" id="KW-0808">Transferase</keyword>
<evidence type="ECO:0000256" key="6">
    <source>
        <dbReference type="ARBA" id="ARBA00022741"/>
    </source>
</evidence>
<dbReference type="PRINTS" id="PR00109">
    <property type="entry name" value="TYRKINASE"/>
</dbReference>
<evidence type="ECO:0000256" key="5">
    <source>
        <dbReference type="ARBA" id="ARBA00022729"/>
    </source>
</evidence>
<keyword evidence="7" id="KW-0418">Kinase</keyword>
<dbReference type="PROSITE" id="PS00107">
    <property type="entry name" value="PROTEIN_KINASE_ATP"/>
    <property type="match status" value="1"/>
</dbReference>
<feature type="binding site" evidence="14">
    <location>
        <position position="102"/>
    </location>
    <ligand>
        <name>ATP</name>
        <dbReference type="ChEBI" id="CHEBI:30616"/>
    </ligand>
</feature>
<evidence type="ECO:0000256" key="4">
    <source>
        <dbReference type="ARBA" id="ARBA00022692"/>
    </source>
</evidence>
<dbReference type="InterPro" id="IPR011009">
    <property type="entry name" value="Kinase-like_dom_sf"/>
</dbReference>
<dbReference type="GO" id="GO:0043235">
    <property type="term" value="C:receptor complex"/>
    <property type="evidence" value="ECO:0007669"/>
    <property type="project" value="TreeGrafter"/>
</dbReference>
<reference evidence="16" key="1">
    <citation type="submission" date="2021-01" db="UniProtKB">
        <authorList>
            <consortium name="EnsemblMetazoa"/>
        </authorList>
    </citation>
    <scope>IDENTIFICATION</scope>
</reference>
<dbReference type="OrthoDB" id="6499056at2759"/>
<feature type="domain" description="Protein kinase" evidence="15">
    <location>
        <begin position="71"/>
        <end position="343"/>
    </location>
</feature>
<name>A0A7M7IZV4_VARDE</name>
<dbReference type="CDD" id="cd00192">
    <property type="entry name" value="PTKc"/>
    <property type="match status" value="1"/>
</dbReference>
<keyword evidence="8 14" id="KW-0067">ATP-binding</keyword>
<dbReference type="InterPro" id="IPR050122">
    <property type="entry name" value="RTK"/>
</dbReference>
<dbReference type="GeneID" id="111243387"/>
<evidence type="ECO:0000256" key="1">
    <source>
        <dbReference type="ARBA" id="ARBA00004479"/>
    </source>
</evidence>
<evidence type="ECO:0000256" key="13">
    <source>
        <dbReference type="ARBA" id="ARBA00051243"/>
    </source>
</evidence>
<comment type="subcellular location">
    <subcellularLocation>
        <location evidence="1">Membrane</location>
        <topology evidence="1">Single-pass type I membrane protein</topology>
    </subcellularLocation>
</comment>
<keyword evidence="17" id="KW-1185">Reference proteome</keyword>
<dbReference type="GO" id="GO:0007169">
    <property type="term" value="P:cell surface receptor protein tyrosine kinase signaling pathway"/>
    <property type="evidence" value="ECO:0007669"/>
    <property type="project" value="TreeGrafter"/>
</dbReference>
<evidence type="ECO:0000313" key="17">
    <source>
        <dbReference type="Proteomes" id="UP000594260"/>
    </source>
</evidence>
<dbReference type="PROSITE" id="PS50011">
    <property type="entry name" value="PROTEIN_KINASE_DOM"/>
    <property type="match status" value="1"/>
</dbReference>
<dbReference type="InParanoid" id="A0A7M7IZV4"/>